<dbReference type="Proteomes" id="UP000251956">
    <property type="component" value="Unassembled WGS sequence"/>
</dbReference>
<reference evidence="8" key="1">
    <citation type="submission" date="2018-06" db="EMBL/GenBank/DDBJ databases">
        <authorList>
            <person name="Helene L.C."/>
            <person name="Dall'Agnol R."/>
            <person name="Delamuta J.R."/>
            <person name="Hungria M."/>
        </authorList>
    </citation>
    <scope>NUCLEOTIDE SEQUENCE [LARGE SCALE GENOMIC DNA]</scope>
    <source>
        <strain evidence="8">CNPSo 3140</strain>
    </source>
</reference>
<dbReference type="AlphaFoldDB" id="A0A330GYK7"/>
<name>A0A330GYK7_9HYPH</name>
<evidence type="ECO:0000256" key="5">
    <source>
        <dbReference type="ARBA" id="ARBA00023136"/>
    </source>
</evidence>
<proteinExistence type="predicted"/>
<dbReference type="OrthoDB" id="9783791at2"/>
<keyword evidence="6" id="KW-0325">Glycoprotein</keyword>
<evidence type="ECO:0000256" key="6">
    <source>
        <dbReference type="ARBA" id="ARBA00023180"/>
    </source>
</evidence>
<keyword evidence="3" id="KW-0812">Transmembrane</keyword>
<evidence type="ECO:0000256" key="2">
    <source>
        <dbReference type="ARBA" id="ARBA00022679"/>
    </source>
</evidence>
<evidence type="ECO:0000256" key="4">
    <source>
        <dbReference type="ARBA" id="ARBA00022989"/>
    </source>
</evidence>
<dbReference type="SMR" id="A0A330GYK7"/>
<dbReference type="InterPro" id="IPR027417">
    <property type="entry name" value="P-loop_NTPase"/>
</dbReference>
<dbReference type="GO" id="GO:0017095">
    <property type="term" value="F:heparan sulfate 6-sulfotransferase activity"/>
    <property type="evidence" value="ECO:0007669"/>
    <property type="project" value="TreeGrafter"/>
</dbReference>
<evidence type="ECO:0000313" key="7">
    <source>
        <dbReference type="EMBL" id="RAZ80295.1"/>
    </source>
</evidence>
<protein>
    <recommendedName>
        <fullName evidence="9">Sulfotransferase domain-containing protein</fullName>
    </recommendedName>
</protein>
<keyword evidence="5" id="KW-0472">Membrane</keyword>
<accession>A0A330GYK7</accession>
<comment type="caution">
    <text evidence="7">The sequence shown here is derived from an EMBL/GenBank/DDBJ whole genome shotgun (WGS) entry which is preliminary data.</text>
</comment>
<dbReference type="PANTHER" id="PTHR12812:SF0">
    <property type="entry name" value="HEPARAN-SULFATE 6-O-SULFOTRANSFERASE"/>
    <property type="match status" value="1"/>
</dbReference>
<evidence type="ECO:0000313" key="8">
    <source>
        <dbReference type="Proteomes" id="UP000251956"/>
    </source>
</evidence>
<reference evidence="7 8" key="2">
    <citation type="submission" date="2018-07" db="EMBL/GenBank/DDBJ databases">
        <title>Diversity of Mesorhizobium strains in Brazil.</title>
        <authorList>
            <person name="Helene L.C.F."/>
            <person name="Dall'Agnol R."/>
            <person name="Delamuta J.R.M."/>
            <person name="Hungria M."/>
        </authorList>
    </citation>
    <scope>NUCLEOTIDE SEQUENCE [LARGE SCALE GENOMIC DNA]</scope>
    <source>
        <strain evidence="7 8">CNPSo 3140</strain>
    </source>
</reference>
<dbReference type="RefSeq" id="WP_112125841.1">
    <property type="nucleotide sequence ID" value="NZ_QMBQ01000001.1"/>
</dbReference>
<evidence type="ECO:0000256" key="1">
    <source>
        <dbReference type="ARBA" id="ARBA00004167"/>
    </source>
</evidence>
<dbReference type="SUPFAM" id="SSF52540">
    <property type="entry name" value="P-loop containing nucleoside triphosphate hydrolases"/>
    <property type="match status" value="1"/>
</dbReference>
<gene>
    <name evidence="7" type="ORF">DPM35_03130</name>
</gene>
<keyword evidence="8" id="KW-1185">Reference proteome</keyword>
<dbReference type="EMBL" id="QMBQ01000001">
    <property type="protein sequence ID" value="RAZ80295.1"/>
    <property type="molecule type" value="Genomic_DNA"/>
</dbReference>
<keyword evidence="2" id="KW-0808">Transferase</keyword>
<evidence type="ECO:0000256" key="3">
    <source>
        <dbReference type="ARBA" id="ARBA00022692"/>
    </source>
</evidence>
<organism evidence="7 8">
    <name type="scientific">Mesorhizobium atlanticum</name>
    <dbReference type="NCBI Taxonomy" id="2233532"/>
    <lineage>
        <taxon>Bacteria</taxon>
        <taxon>Pseudomonadati</taxon>
        <taxon>Pseudomonadota</taxon>
        <taxon>Alphaproteobacteria</taxon>
        <taxon>Hyphomicrobiales</taxon>
        <taxon>Phyllobacteriaceae</taxon>
        <taxon>Mesorhizobium</taxon>
    </lineage>
</organism>
<dbReference type="PANTHER" id="PTHR12812">
    <property type="entry name" value="HEPARAN SULFATE 6-O-SULFOTRANSFERASE 3"/>
    <property type="match status" value="1"/>
</dbReference>
<dbReference type="Pfam" id="PF03567">
    <property type="entry name" value="Sulfotransfer_2"/>
    <property type="match status" value="1"/>
</dbReference>
<dbReference type="InterPro" id="IPR010635">
    <property type="entry name" value="Heparan_SO4-6-sulfoTrfase"/>
</dbReference>
<keyword evidence="4" id="KW-1133">Transmembrane helix</keyword>
<comment type="subcellular location">
    <subcellularLocation>
        <location evidence="1">Membrane</location>
        <topology evidence="1">Single-pass membrane protein</topology>
    </subcellularLocation>
</comment>
<dbReference type="Gene3D" id="3.40.50.300">
    <property type="entry name" value="P-loop containing nucleotide triphosphate hydrolases"/>
    <property type="match status" value="1"/>
</dbReference>
<dbReference type="GO" id="GO:0016020">
    <property type="term" value="C:membrane"/>
    <property type="evidence" value="ECO:0007669"/>
    <property type="project" value="UniProtKB-SubCell"/>
</dbReference>
<sequence length="251" mass="28033">MSDSPSVVIVHIGKTGGTWLKDALRPFYDHEEVCQLQFESQFSKNLDELATFKLFDSHIGYDIASKLNGHLVTVLRNPFDRIVSLYHYWREVPGADFGPGVAKSLSFEEFLDNRDDAVVLDVVNAQTWQIAFGTTLGARHEHRNISPDQLLKRAIKNLESFEVVGITEAMPLLAAEIGRKLGLSIDVRMGRSNVTQTRPSLSDIPVSLRDRLYPLVNVDLVLYQHVIERYVAPACSASVVSDLGNLLQNQG</sequence>
<evidence type="ECO:0008006" key="9">
    <source>
        <dbReference type="Google" id="ProtNLM"/>
    </source>
</evidence>
<dbReference type="InterPro" id="IPR005331">
    <property type="entry name" value="Sulfotransferase"/>
</dbReference>